<dbReference type="CDD" id="cd16017">
    <property type="entry name" value="LptA"/>
    <property type="match status" value="1"/>
</dbReference>
<evidence type="ECO:0000256" key="8">
    <source>
        <dbReference type="SAM" id="Phobius"/>
    </source>
</evidence>
<comment type="subcellular location">
    <subcellularLocation>
        <location evidence="1">Cell inner membrane</location>
        <topology evidence="1">Multi-pass membrane protein</topology>
    </subcellularLocation>
</comment>
<dbReference type="Pfam" id="PF00884">
    <property type="entry name" value="Sulfatase"/>
    <property type="match status" value="1"/>
</dbReference>
<evidence type="ECO:0000256" key="2">
    <source>
        <dbReference type="ARBA" id="ARBA00022475"/>
    </source>
</evidence>
<keyword evidence="5 8" id="KW-0812">Transmembrane</keyword>
<dbReference type="STRING" id="167879.CPS_2717"/>
<evidence type="ECO:0000256" key="4">
    <source>
        <dbReference type="ARBA" id="ARBA00022679"/>
    </source>
</evidence>
<dbReference type="Proteomes" id="UP000000547">
    <property type="component" value="Chromosome"/>
</dbReference>
<dbReference type="Gene3D" id="3.40.720.10">
    <property type="entry name" value="Alkaline Phosphatase, subunit A"/>
    <property type="match status" value="1"/>
</dbReference>
<dbReference type="InterPro" id="IPR040423">
    <property type="entry name" value="PEA_transferase"/>
</dbReference>
<evidence type="ECO:0000259" key="10">
    <source>
        <dbReference type="Pfam" id="PF08019"/>
    </source>
</evidence>
<dbReference type="HOGENOM" id="CLU_018534_1_0_6"/>
<keyword evidence="3" id="KW-0997">Cell inner membrane</keyword>
<accession>Q480U0</accession>
<keyword evidence="2" id="KW-1003">Cell membrane</keyword>
<evidence type="ECO:0000256" key="1">
    <source>
        <dbReference type="ARBA" id="ARBA00004429"/>
    </source>
</evidence>
<evidence type="ECO:0000259" key="9">
    <source>
        <dbReference type="Pfam" id="PF00884"/>
    </source>
</evidence>
<keyword evidence="4" id="KW-0808">Transferase</keyword>
<evidence type="ECO:0000313" key="12">
    <source>
        <dbReference type="Proteomes" id="UP000000547"/>
    </source>
</evidence>
<dbReference type="GO" id="GO:0005886">
    <property type="term" value="C:plasma membrane"/>
    <property type="evidence" value="ECO:0007669"/>
    <property type="project" value="UniProtKB-SubCell"/>
</dbReference>
<keyword evidence="7 8" id="KW-0472">Membrane</keyword>
<dbReference type="PANTHER" id="PTHR30443:SF0">
    <property type="entry name" value="PHOSPHOETHANOLAMINE TRANSFERASE EPTA"/>
    <property type="match status" value="1"/>
</dbReference>
<reference evidence="11" key="1">
    <citation type="journal article" date="2005" name="Proc. Natl. Acad. Sci. U.S.A.">
        <title>The psychrophilic lifestyle as revealed by the genome sequence of Colwellia psychrerythraea 34H through genomic and proteomic analyses.</title>
        <authorList>
            <person name="Methe B.A."/>
            <person name="Nelson K.E."/>
            <person name="Deming J.W."/>
            <person name="Momen B."/>
            <person name="Melamud E."/>
            <person name="Zhang X."/>
            <person name="Moult J."/>
            <person name="Madupu R."/>
            <person name="Nelson W.C."/>
            <person name="Dodson R.J."/>
            <person name="Brinkac L.M."/>
            <person name="Daugherty S.C."/>
            <person name="Durkin A.S."/>
            <person name="DeBoy R.T."/>
            <person name="Kolonay J.F."/>
            <person name="Sullivan S.A."/>
            <person name="Zhou L."/>
            <person name="Davidsen T.M."/>
            <person name="Wu M."/>
            <person name="Huston A.L."/>
            <person name="Lewis M."/>
            <person name="Weaver B."/>
            <person name="Weidman J.F."/>
            <person name="Khouri H."/>
            <person name="Utterback T.R."/>
            <person name="Feldblyum T.V."/>
            <person name="Fraser C.M."/>
        </authorList>
    </citation>
    <scope>NUCLEOTIDE SEQUENCE [LARGE SCALE GENOMIC DNA]</scope>
    <source>
        <strain evidence="11">34H</strain>
    </source>
</reference>
<feature type="domain" description="Phosphoethanolamine transferase N-terminal" evidence="10">
    <location>
        <begin position="63"/>
        <end position="211"/>
    </location>
</feature>
<protein>
    <submittedName>
        <fullName evidence="11">Putative sulfatase</fullName>
    </submittedName>
</protein>
<dbReference type="RefSeq" id="WP_011043523.1">
    <property type="nucleotide sequence ID" value="NC_003910.7"/>
</dbReference>
<dbReference type="KEGG" id="cps:CPS_2717"/>
<proteinExistence type="predicted"/>
<dbReference type="EMBL" id="CP000083">
    <property type="protein sequence ID" value="AAZ25696.1"/>
    <property type="molecule type" value="Genomic_DNA"/>
</dbReference>
<feature type="transmembrane region" description="Helical" evidence="8">
    <location>
        <begin position="49"/>
        <end position="69"/>
    </location>
</feature>
<dbReference type="Pfam" id="PF08019">
    <property type="entry name" value="EptA_B_N"/>
    <property type="match status" value="1"/>
</dbReference>
<dbReference type="GO" id="GO:0016776">
    <property type="term" value="F:phosphotransferase activity, phosphate group as acceptor"/>
    <property type="evidence" value="ECO:0007669"/>
    <property type="project" value="TreeGrafter"/>
</dbReference>
<feature type="transmembrane region" description="Helical" evidence="8">
    <location>
        <begin position="122"/>
        <end position="142"/>
    </location>
</feature>
<gene>
    <name evidence="11" type="ordered locus">CPS_2717</name>
</gene>
<feature type="transmembrane region" description="Helical" evidence="8">
    <location>
        <begin position="81"/>
        <end position="102"/>
    </location>
</feature>
<evidence type="ECO:0000256" key="5">
    <source>
        <dbReference type="ARBA" id="ARBA00022692"/>
    </source>
</evidence>
<evidence type="ECO:0000256" key="7">
    <source>
        <dbReference type="ARBA" id="ARBA00023136"/>
    </source>
</evidence>
<sequence length="555" mass="63146">MPHLYLKSNFFQSVTANKLILILSCYFVVVFNLTFLLKTYNAVLLLDKYNLLFLLSVPILLLNILLIFFSVFSVKYLLKPALIVFTFISALMTYATFSYGIVFDYGMIENTVKTSSSEAFTYLNVNAFLIVAALSVLPIMYLYKVKLTFSPLKTELTQRLKLLSLSTLSFFIIAFFFYGDYASVGRNNRTLTSYITPLKSVVSGYKFIRNNYFNEPATFTVLDNSPILLTDNEAGKRVILMVVGETARAESFSLNGYDKPTNQFTRVHHPISFKNMSSCGTATAVSVPCMFSALGRSDYQKQVANNQQNLLDIVKLANVDVLWLDNNEGCKGACNRVTTINMDKSKIHNLCDGDYCFDEVLLSPLKNKLSHLTHQTTLIVLHLIGSHGPTYYRRYPENFPKFLPDCQRSDIQNCTQEQIVNTYDNTIAYSDYVLSKMIEELSLLEEKNNIDTAMLYVSDHGESLGENGLYLHGFPYAFAPTQQTHIPMLFWSNNQNKTDQNCLNNLADNTFTHDNVFHSILGLMKVKSKTYKPNFDIFHQCNTRDLLVNNTTDEQ</sequence>
<feature type="transmembrane region" description="Helical" evidence="8">
    <location>
        <begin position="162"/>
        <end position="179"/>
    </location>
</feature>
<dbReference type="InterPro" id="IPR012549">
    <property type="entry name" value="EptA-like_N"/>
</dbReference>
<evidence type="ECO:0000313" key="11">
    <source>
        <dbReference type="EMBL" id="AAZ25696.1"/>
    </source>
</evidence>
<organism evidence="11 12">
    <name type="scientific">Colwellia psychrerythraea (strain 34H / ATCC BAA-681)</name>
    <name type="common">Vibrio psychroerythus</name>
    <dbReference type="NCBI Taxonomy" id="167879"/>
    <lineage>
        <taxon>Bacteria</taxon>
        <taxon>Pseudomonadati</taxon>
        <taxon>Pseudomonadota</taxon>
        <taxon>Gammaproteobacteria</taxon>
        <taxon>Alteromonadales</taxon>
        <taxon>Colwelliaceae</taxon>
        <taxon>Colwellia</taxon>
    </lineage>
</organism>
<dbReference type="InterPro" id="IPR058130">
    <property type="entry name" value="PEA_transf_C"/>
</dbReference>
<dbReference type="PANTHER" id="PTHR30443">
    <property type="entry name" value="INNER MEMBRANE PROTEIN"/>
    <property type="match status" value="1"/>
</dbReference>
<dbReference type="GO" id="GO:0009244">
    <property type="term" value="P:lipopolysaccharide core region biosynthetic process"/>
    <property type="evidence" value="ECO:0007669"/>
    <property type="project" value="TreeGrafter"/>
</dbReference>
<evidence type="ECO:0000256" key="6">
    <source>
        <dbReference type="ARBA" id="ARBA00022989"/>
    </source>
</evidence>
<dbReference type="NCBIfam" id="NF028537">
    <property type="entry name" value="P_eth_NH2_trans"/>
    <property type="match status" value="1"/>
</dbReference>
<evidence type="ECO:0000256" key="3">
    <source>
        <dbReference type="ARBA" id="ARBA00022519"/>
    </source>
</evidence>
<feature type="domain" description="Sulfatase N-terminal" evidence="9">
    <location>
        <begin position="238"/>
        <end position="525"/>
    </location>
</feature>
<dbReference type="InterPro" id="IPR000917">
    <property type="entry name" value="Sulfatase_N"/>
</dbReference>
<name>Q480U0_COLP3</name>
<keyword evidence="6 8" id="KW-1133">Transmembrane helix</keyword>
<dbReference type="SUPFAM" id="SSF53649">
    <property type="entry name" value="Alkaline phosphatase-like"/>
    <property type="match status" value="1"/>
</dbReference>
<dbReference type="InterPro" id="IPR017850">
    <property type="entry name" value="Alkaline_phosphatase_core_sf"/>
</dbReference>
<feature type="transmembrane region" description="Helical" evidence="8">
    <location>
        <begin position="20"/>
        <end position="37"/>
    </location>
</feature>
<dbReference type="AlphaFoldDB" id="Q480U0"/>